<evidence type="ECO:0000313" key="3">
    <source>
        <dbReference type="Proteomes" id="UP000481153"/>
    </source>
</evidence>
<name>A0A6G0XJ09_9STRA</name>
<dbReference type="VEuPathDB" id="FungiDB:AeMF1_016421"/>
<gene>
    <name evidence="2" type="ORF">Ae201684_004429</name>
</gene>
<dbReference type="AlphaFoldDB" id="A0A6G0XJ09"/>
<feature type="region of interest" description="Disordered" evidence="1">
    <location>
        <begin position="180"/>
        <end position="201"/>
    </location>
</feature>
<reference evidence="2 3" key="1">
    <citation type="submission" date="2019-07" db="EMBL/GenBank/DDBJ databases">
        <title>Genomics analysis of Aphanomyces spp. identifies a new class of oomycete effector associated with host adaptation.</title>
        <authorList>
            <person name="Gaulin E."/>
        </authorList>
    </citation>
    <scope>NUCLEOTIDE SEQUENCE [LARGE SCALE GENOMIC DNA]</scope>
    <source>
        <strain evidence="2 3">ATCC 201684</strain>
    </source>
</reference>
<accession>A0A6G0XJ09</accession>
<dbReference type="Proteomes" id="UP000481153">
    <property type="component" value="Unassembled WGS sequence"/>
</dbReference>
<proteinExistence type="predicted"/>
<organism evidence="2 3">
    <name type="scientific">Aphanomyces euteiches</name>
    <dbReference type="NCBI Taxonomy" id="100861"/>
    <lineage>
        <taxon>Eukaryota</taxon>
        <taxon>Sar</taxon>
        <taxon>Stramenopiles</taxon>
        <taxon>Oomycota</taxon>
        <taxon>Saprolegniomycetes</taxon>
        <taxon>Saprolegniales</taxon>
        <taxon>Verrucalvaceae</taxon>
        <taxon>Aphanomyces</taxon>
    </lineage>
</organism>
<comment type="caution">
    <text evidence="2">The sequence shown here is derived from an EMBL/GenBank/DDBJ whole genome shotgun (WGS) entry which is preliminary data.</text>
</comment>
<sequence>MQDGGTSSGLNLHLEMIEPSSLECNLHGLMAARLHSLNRSFADTTMMKLALFAALLALTTAAPARPQLQGHDSSLSRGAGGGGGGGYGITADAQDAESIERRRLHDLWYYAPHADIVHPKSFLFTPVLPAQVRPDGQEIEHSIHDRRLHDLWYYAPHPLSPKQEPKRRLHDLWYYAPHINKQEPKPSPERQLKMQAPAQDRDRIYPLVDAGDIFAESPSVSESDEAIESLSQKVPYGF</sequence>
<keyword evidence="3" id="KW-1185">Reference proteome</keyword>
<dbReference type="EMBL" id="VJMJ01000054">
    <property type="protein sequence ID" value="KAF0740198.1"/>
    <property type="molecule type" value="Genomic_DNA"/>
</dbReference>
<feature type="compositionally biased region" description="Basic and acidic residues" evidence="1">
    <location>
        <begin position="180"/>
        <end position="192"/>
    </location>
</feature>
<evidence type="ECO:0000313" key="2">
    <source>
        <dbReference type="EMBL" id="KAF0740198.1"/>
    </source>
</evidence>
<protein>
    <submittedName>
        <fullName evidence="2">Uncharacterized protein</fullName>
    </submittedName>
</protein>
<evidence type="ECO:0000256" key="1">
    <source>
        <dbReference type="SAM" id="MobiDB-lite"/>
    </source>
</evidence>